<name>A0ABZ2G775_9GAMM</name>
<comment type="pathway">
    <text evidence="5">Cofactor biosynthesis; nicotinate biosynthesis; nicotinate from nicotinamide: step 1/1.</text>
</comment>
<dbReference type="EC" id="3.5.1.19" evidence="6"/>
<evidence type="ECO:0000256" key="2">
    <source>
        <dbReference type="ARBA" id="ARBA00022642"/>
    </source>
</evidence>
<evidence type="ECO:0000256" key="5">
    <source>
        <dbReference type="ARBA" id="ARBA00037900"/>
    </source>
</evidence>
<dbReference type="SUPFAM" id="SSF52499">
    <property type="entry name" value="Isochorismatase-like hydrolases"/>
    <property type="match status" value="1"/>
</dbReference>
<keyword evidence="4 9" id="KW-0378">Hydrolase</keyword>
<keyword evidence="10" id="KW-1185">Reference proteome</keyword>
<protein>
    <recommendedName>
        <fullName evidence="6">nicotinamidase</fullName>
        <ecNumber evidence="6">3.5.1.19</ecNumber>
    </recommendedName>
    <alternativeName>
        <fullName evidence="7">Nicotinamide deamidase</fullName>
    </alternativeName>
</protein>
<dbReference type="InterPro" id="IPR036380">
    <property type="entry name" value="Isochorismatase-like_sf"/>
</dbReference>
<comment type="similarity">
    <text evidence="1">Belongs to the isochorismatase family.</text>
</comment>
<dbReference type="CDD" id="cd01011">
    <property type="entry name" value="nicotinamidase"/>
    <property type="match status" value="1"/>
</dbReference>
<dbReference type="Pfam" id="PF00857">
    <property type="entry name" value="Isochorismatase"/>
    <property type="match status" value="1"/>
</dbReference>
<feature type="domain" description="Isochorismatase-like" evidence="8">
    <location>
        <begin position="4"/>
        <end position="204"/>
    </location>
</feature>
<dbReference type="Gene3D" id="3.40.50.850">
    <property type="entry name" value="Isochorismatase-like"/>
    <property type="match status" value="1"/>
</dbReference>
<evidence type="ECO:0000313" key="9">
    <source>
        <dbReference type="EMBL" id="WWO37026.1"/>
    </source>
</evidence>
<dbReference type="NCBIfam" id="NF008623">
    <property type="entry name" value="PRK11609.1"/>
    <property type="match status" value="1"/>
</dbReference>
<evidence type="ECO:0000256" key="1">
    <source>
        <dbReference type="ARBA" id="ARBA00006336"/>
    </source>
</evidence>
<reference evidence="9 10" key="1">
    <citation type="journal article" date="2024" name="Front. Plant Sci.">
        <title>Comprehensive phenomic and genomic studies of the species, Pectobacterium cacticida and proposal for reclassification as Alcorniella cacticida comb. nov.</title>
        <authorList>
            <person name="Jonca J."/>
            <person name="Pirhonen M."/>
            <person name="Waleron M.M."/>
            <person name="Gawor J."/>
            <person name="Mrozik A."/>
            <person name="Smoktunowicz M."/>
            <person name="Waleron K."/>
            <person name="Waleron M."/>
        </authorList>
    </citation>
    <scope>NUCLEOTIDE SEQUENCE [LARGE SCALE GENOMIC DNA]</scope>
    <source>
        <strain evidence="9 10">DPMP6</strain>
    </source>
</reference>
<evidence type="ECO:0000256" key="3">
    <source>
        <dbReference type="ARBA" id="ARBA00022723"/>
    </source>
</evidence>
<sequence>MKKALLLIDLQNDFCPGGSLAVKEGDRVIDIANRAIDACEAAGVTIIASQDWHPANHGSFAANAHASIGDTGELNGLPQVWWPVHCVQHTAGADLHPALHRSAIQWIVRKGTQPEVDSYSAFFDNGHRVKTDLDAWLRAHQITHLTIMGLATDYCVKFSVLDAIDLGYHTEVLVDGCRGVNLLPNDSDAALQEMAQRGAILTDITRFLATLPSIR</sequence>
<keyword evidence="3" id="KW-0479">Metal-binding</keyword>
<dbReference type="InterPro" id="IPR000868">
    <property type="entry name" value="Isochorismatase-like_dom"/>
</dbReference>
<dbReference type="InterPro" id="IPR052347">
    <property type="entry name" value="Isochorismatase_Nicotinamidase"/>
</dbReference>
<dbReference type="EMBL" id="CP125967">
    <property type="protein sequence ID" value="WWO37026.1"/>
    <property type="molecule type" value="Genomic_DNA"/>
</dbReference>
<evidence type="ECO:0000313" key="10">
    <source>
        <dbReference type="Proteomes" id="UP001379444"/>
    </source>
</evidence>
<evidence type="ECO:0000259" key="8">
    <source>
        <dbReference type="Pfam" id="PF00857"/>
    </source>
</evidence>
<accession>A0ABZ2G775</accession>
<evidence type="ECO:0000256" key="4">
    <source>
        <dbReference type="ARBA" id="ARBA00022801"/>
    </source>
</evidence>
<evidence type="ECO:0000256" key="6">
    <source>
        <dbReference type="ARBA" id="ARBA00039017"/>
    </source>
</evidence>
<proteinExistence type="inferred from homology"/>
<dbReference type="Proteomes" id="UP001379444">
    <property type="component" value="Chromosome"/>
</dbReference>
<organism evidence="9 10">
    <name type="scientific">Pectobacterium cacticida</name>
    <dbReference type="NCBI Taxonomy" id="69221"/>
    <lineage>
        <taxon>Bacteria</taxon>
        <taxon>Pseudomonadati</taxon>
        <taxon>Pseudomonadota</taxon>
        <taxon>Gammaproteobacteria</taxon>
        <taxon>Enterobacterales</taxon>
        <taxon>Pectobacteriaceae</taxon>
        <taxon>Pectobacterium</taxon>
    </lineage>
</organism>
<dbReference type="RefSeq" id="WP_264495675.1">
    <property type="nucleotide sequence ID" value="NZ_CP109947.1"/>
</dbReference>
<evidence type="ECO:0000256" key="7">
    <source>
        <dbReference type="ARBA" id="ARBA00043224"/>
    </source>
</evidence>
<gene>
    <name evidence="9" type="primary">pncA</name>
    <name evidence="9" type="ORF">QNA12_10535</name>
</gene>
<dbReference type="GO" id="GO:0008936">
    <property type="term" value="F:nicotinamidase activity"/>
    <property type="evidence" value="ECO:0007669"/>
    <property type="project" value="UniProtKB-EC"/>
</dbReference>
<keyword evidence="2" id="KW-0662">Pyridine nucleotide biosynthesis</keyword>
<dbReference type="PANTHER" id="PTHR11080:SF2">
    <property type="entry name" value="LD05707P"/>
    <property type="match status" value="1"/>
</dbReference>
<dbReference type="PANTHER" id="PTHR11080">
    <property type="entry name" value="PYRAZINAMIDASE/NICOTINAMIDASE"/>
    <property type="match status" value="1"/>
</dbReference>